<dbReference type="CDD" id="cd01520">
    <property type="entry name" value="RHOD_YbbB"/>
    <property type="match status" value="1"/>
</dbReference>
<dbReference type="GO" id="GO:0043828">
    <property type="term" value="F:tRNA 2-selenouridine synthase activity"/>
    <property type="evidence" value="ECO:0007669"/>
    <property type="project" value="UniProtKB-EC"/>
</dbReference>
<comment type="catalytic activity">
    <reaction evidence="2">
        <text>5-methylaminomethyl-2-(Se-phospho)selenouridine(34) in tRNA + H2O = 5-methylaminomethyl-2-selenouridine(34) in tRNA + phosphate</text>
        <dbReference type="Rhea" id="RHEA:60176"/>
        <dbReference type="Rhea" id="RHEA-COMP:10196"/>
        <dbReference type="Rhea" id="RHEA-COMP:15523"/>
        <dbReference type="ChEBI" id="CHEBI:15377"/>
        <dbReference type="ChEBI" id="CHEBI:43474"/>
        <dbReference type="ChEBI" id="CHEBI:82743"/>
        <dbReference type="ChEBI" id="CHEBI:143702"/>
    </reaction>
</comment>
<comment type="subunit">
    <text evidence="2">Monomer.</text>
</comment>
<evidence type="ECO:0000259" key="3">
    <source>
        <dbReference type="PROSITE" id="PS50206"/>
    </source>
</evidence>
<dbReference type="Proteomes" id="UP000462435">
    <property type="component" value="Unassembled WGS sequence"/>
</dbReference>
<evidence type="ECO:0000313" key="5">
    <source>
        <dbReference type="Proteomes" id="UP000462435"/>
    </source>
</evidence>
<dbReference type="PANTHER" id="PTHR30401">
    <property type="entry name" value="TRNA 2-SELENOURIDINE SYNTHASE"/>
    <property type="match status" value="1"/>
</dbReference>
<comment type="catalytic activity">
    <reaction evidence="2">
        <text>5-methylaminomethyl-2-thiouridine(34) in tRNA + (2E)-geranyl diphosphate = 5-methylaminomethyl-S-(2E)-geranyl-thiouridine(34) in tRNA + diphosphate</text>
        <dbReference type="Rhea" id="RHEA:14085"/>
        <dbReference type="Rhea" id="RHEA-COMP:10195"/>
        <dbReference type="Rhea" id="RHEA-COMP:14654"/>
        <dbReference type="ChEBI" id="CHEBI:33019"/>
        <dbReference type="ChEBI" id="CHEBI:58057"/>
        <dbReference type="ChEBI" id="CHEBI:74455"/>
        <dbReference type="ChEBI" id="CHEBI:140632"/>
    </reaction>
</comment>
<gene>
    <name evidence="2 4" type="primary">selU</name>
    <name evidence="4" type="ORF">GAK35_00997</name>
</gene>
<keyword evidence="1 2" id="KW-0711">Selenium</keyword>
<dbReference type="EC" id="2.9.1.3" evidence="2"/>
<dbReference type="GO" id="GO:0002098">
    <property type="term" value="P:tRNA wobble uridine modification"/>
    <property type="evidence" value="ECO:0007669"/>
    <property type="project" value="UniProtKB-UniRule"/>
</dbReference>
<reference evidence="5" key="1">
    <citation type="journal article" date="2020" name="MBio">
        <title>Horizontal gene transfer to a defensive symbiont with a reduced genome amongst a multipartite beetle microbiome.</title>
        <authorList>
            <person name="Waterworth S.C."/>
            <person name="Florez L.V."/>
            <person name="Rees E.R."/>
            <person name="Hertweck C."/>
            <person name="Kaltenpoth M."/>
            <person name="Kwan J.C."/>
        </authorList>
    </citation>
    <scope>NUCLEOTIDE SEQUENCE [LARGE SCALE GENOMIC DNA]</scope>
</reference>
<organism evidence="4 5">
    <name type="scientific">Herbaspirillum frisingense</name>
    <dbReference type="NCBI Taxonomy" id="92645"/>
    <lineage>
        <taxon>Bacteria</taxon>
        <taxon>Pseudomonadati</taxon>
        <taxon>Pseudomonadota</taxon>
        <taxon>Betaproteobacteria</taxon>
        <taxon>Burkholderiales</taxon>
        <taxon>Oxalobacteraceae</taxon>
        <taxon>Herbaspirillum</taxon>
    </lineage>
</organism>
<proteinExistence type="inferred from homology"/>
<feature type="domain" description="Rhodanese" evidence="3">
    <location>
        <begin position="11"/>
        <end position="135"/>
    </location>
</feature>
<dbReference type="EMBL" id="WNDX01000020">
    <property type="protein sequence ID" value="KAF1046469.1"/>
    <property type="molecule type" value="Genomic_DNA"/>
</dbReference>
<dbReference type="PROSITE" id="PS50206">
    <property type="entry name" value="RHODANESE_3"/>
    <property type="match status" value="1"/>
</dbReference>
<dbReference type="SUPFAM" id="SSF52821">
    <property type="entry name" value="Rhodanese/Cell cycle control phosphatase"/>
    <property type="match status" value="1"/>
</dbReference>
<dbReference type="AlphaFoldDB" id="A0A7V8FYT9"/>
<sequence>MADIQPTRELFIGDTPMLDARAPVEFGKGAFPTAVNLPLMNDDERHAVGIRYKEQGQQSAIALGHQLVSGAVKAARIQAWADFARAHPEGCLYCFRGGLRSGITQQWLKSEAGIAYPRVAGGYKAMRHFLMEAIEQAVAAAGFVVVGGMTGCGKTDVLAQLDNALDLEAYANHRGSSFGRHATPQPAPIDFEHRLAIALMKQQARGHRWFALEDESRLIGVCALPLSLHQGMQKFPMVWLEDSRAGRVERILRDYVSGLCAEYLALDAEHGFARYREHLLAALGKLVKRLGDERYRRLNKLMEEALARQQANGTVDLHRAWIDALLGEYYDPMYEYQRESRRSRLLFAGKQSEVVDFLRRYQA</sequence>
<dbReference type="Gene3D" id="3.40.250.10">
    <property type="entry name" value="Rhodanese-like domain"/>
    <property type="match status" value="1"/>
</dbReference>
<dbReference type="InterPro" id="IPR017582">
    <property type="entry name" value="SelU"/>
</dbReference>
<comment type="similarity">
    <text evidence="2">Belongs to the SelU family.</text>
</comment>
<dbReference type="NCBIfam" id="NF008751">
    <property type="entry name" value="PRK11784.1-3"/>
    <property type="match status" value="1"/>
</dbReference>
<evidence type="ECO:0000256" key="1">
    <source>
        <dbReference type="ARBA" id="ARBA00023266"/>
    </source>
</evidence>
<dbReference type="GO" id="GO:0016765">
    <property type="term" value="F:transferase activity, transferring alkyl or aryl (other than methyl) groups"/>
    <property type="evidence" value="ECO:0007669"/>
    <property type="project" value="UniProtKB-UniRule"/>
</dbReference>
<comment type="caution">
    <text evidence="4">The sequence shown here is derived from an EMBL/GenBank/DDBJ whole genome shotgun (WGS) entry which is preliminary data.</text>
</comment>
<dbReference type="InterPro" id="IPR001763">
    <property type="entry name" value="Rhodanese-like_dom"/>
</dbReference>
<dbReference type="InterPro" id="IPR058840">
    <property type="entry name" value="AAA_SelU"/>
</dbReference>
<dbReference type="Pfam" id="PF26341">
    <property type="entry name" value="AAA_SelU"/>
    <property type="match status" value="1"/>
</dbReference>
<evidence type="ECO:0000256" key="2">
    <source>
        <dbReference type="HAMAP-Rule" id="MF_01622"/>
    </source>
</evidence>
<dbReference type="HAMAP" id="MF_01622">
    <property type="entry name" value="tRNA_sel_U_synth"/>
    <property type="match status" value="1"/>
</dbReference>
<dbReference type="PANTHER" id="PTHR30401:SF0">
    <property type="entry name" value="TRNA 2-SELENOURIDINE SYNTHASE"/>
    <property type="match status" value="1"/>
</dbReference>
<evidence type="ECO:0000313" key="4">
    <source>
        <dbReference type="EMBL" id="KAF1046469.1"/>
    </source>
</evidence>
<accession>A0A7V8FYT9</accession>
<comment type="catalytic activity">
    <reaction evidence="2">
        <text>5-methylaminomethyl-S-(2E)-geranyl-thiouridine(34) in tRNA + selenophosphate + H(+) = 5-methylaminomethyl-2-(Se-phospho)selenouridine(34) in tRNA + (2E)-thiogeraniol</text>
        <dbReference type="Rhea" id="RHEA:60172"/>
        <dbReference type="Rhea" id="RHEA-COMP:14654"/>
        <dbReference type="Rhea" id="RHEA-COMP:15523"/>
        <dbReference type="ChEBI" id="CHEBI:15378"/>
        <dbReference type="ChEBI" id="CHEBI:16144"/>
        <dbReference type="ChEBI" id="CHEBI:140632"/>
        <dbReference type="ChEBI" id="CHEBI:143702"/>
        <dbReference type="ChEBI" id="CHEBI:143703"/>
    </reaction>
</comment>
<comment type="function">
    <text evidence="2">Involved in the post-transcriptional modification of the uridine at the wobble position (U34) of tRNA(Lys), tRNA(Glu) and tRNA(Gln). Catalyzes the conversion of 2-thiouridine (S2U-RNA) to 2-selenouridine (Se2U-RNA). Acts in a two-step process involving geranylation of 2-thiouridine (S2U) to S-geranyl-2-thiouridine (geS2U) and subsequent selenation of the latter derivative to 2-selenouridine (Se2U) in the tRNA chain.</text>
</comment>
<name>A0A7V8FYT9_9BURK</name>
<comment type="catalytic activity">
    <reaction evidence="2">
        <text>5-methylaminomethyl-2-thiouridine(34) in tRNA + selenophosphate + (2E)-geranyl diphosphate + H2O + H(+) = 5-methylaminomethyl-2-selenouridine(34) in tRNA + (2E)-thiogeraniol + phosphate + diphosphate</text>
        <dbReference type="Rhea" id="RHEA:42716"/>
        <dbReference type="Rhea" id="RHEA-COMP:10195"/>
        <dbReference type="Rhea" id="RHEA-COMP:10196"/>
        <dbReference type="ChEBI" id="CHEBI:15377"/>
        <dbReference type="ChEBI" id="CHEBI:15378"/>
        <dbReference type="ChEBI" id="CHEBI:16144"/>
        <dbReference type="ChEBI" id="CHEBI:33019"/>
        <dbReference type="ChEBI" id="CHEBI:43474"/>
        <dbReference type="ChEBI" id="CHEBI:58057"/>
        <dbReference type="ChEBI" id="CHEBI:74455"/>
        <dbReference type="ChEBI" id="CHEBI:82743"/>
        <dbReference type="ChEBI" id="CHEBI:143703"/>
        <dbReference type="EC" id="2.9.1.3"/>
    </reaction>
</comment>
<keyword evidence="2" id="KW-0808">Transferase</keyword>
<dbReference type="NCBIfam" id="TIGR03167">
    <property type="entry name" value="tRNA_sel_U_synt"/>
    <property type="match status" value="1"/>
</dbReference>
<dbReference type="InterPro" id="IPR036873">
    <property type="entry name" value="Rhodanese-like_dom_sf"/>
</dbReference>
<feature type="active site" description="S-selanylcysteine intermediate" evidence="2">
    <location>
        <position position="94"/>
    </location>
</feature>
<protein>
    <recommendedName>
        <fullName evidence="2">tRNA 2-selenouridine synthase</fullName>
        <ecNumber evidence="2">2.9.1.3</ecNumber>
    </recommendedName>
</protein>